<protein>
    <submittedName>
        <fullName evidence="1">Uncharacterized protein</fullName>
    </submittedName>
</protein>
<comment type="caution">
    <text evidence="1">The sequence shown here is derived from an EMBL/GenBank/DDBJ whole genome shotgun (WGS) entry which is preliminary data.</text>
</comment>
<organism evidence="1 2">
    <name type="scientific">Leptospira inadai serovar Lyme str. 10</name>
    <dbReference type="NCBI Taxonomy" id="1049790"/>
    <lineage>
        <taxon>Bacteria</taxon>
        <taxon>Pseudomonadati</taxon>
        <taxon>Spirochaetota</taxon>
        <taxon>Spirochaetia</taxon>
        <taxon>Leptospirales</taxon>
        <taxon>Leptospiraceae</taxon>
        <taxon>Leptospira</taxon>
    </lineage>
</organism>
<name>V6HBG1_9LEPT</name>
<gene>
    <name evidence="1" type="ORF">LEP1GSC047_2920</name>
</gene>
<evidence type="ECO:0000313" key="2">
    <source>
        <dbReference type="Proteomes" id="UP000018719"/>
    </source>
</evidence>
<dbReference type="Proteomes" id="UP000018719">
    <property type="component" value="Unassembled WGS sequence"/>
</dbReference>
<reference evidence="1 2" key="1">
    <citation type="submission" date="2013-05" db="EMBL/GenBank/DDBJ databases">
        <authorList>
            <person name="Harkins D.M."/>
            <person name="Durkin A.S."/>
            <person name="Brinkac L.M."/>
            <person name="Haft D.H."/>
            <person name="Selengut J.D."/>
            <person name="Sanka R."/>
            <person name="DePew J."/>
            <person name="Purushe J."/>
            <person name="Hartskeerl R.A."/>
            <person name="Ahmed A."/>
            <person name="van der Linden H."/>
            <person name="Goris M.G.A."/>
            <person name="Vinetz J.M."/>
            <person name="Sutton G.G."/>
            <person name="Nierman W.C."/>
            <person name="Fouts D.E."/>
        </authorList>
    </citation>
    <scope>NUCLEOTIDE SEQUENCE [LARGE SCALE GENOMIC DNA]</scope>
    <source>
        <strain evidence="1 2">10</strain>
    </source>
</reference>
<dbReference type="AlphaFoldDB" id="V6HBG1"/>
<accession>V6HBG1</accession>
<sequence length="68" mass="7800">MKIQFYSITPKEFSRYENFSSEYPLARSLSLNYLTLAKNKVVLESADITKIISPRSNGMRSSRSFCLA</sequence>
<dbReference type="EMBL" id="AHMM02000017">
    <property type="protein sequence ID" value="EQA36757.1"/>
    <property type="molecule type" value="Genomic_DNA"/>
</dbReference>
<proteinExistence type="predicted"/>
<evidence type="ECO:0000313" key="1">
    <source>
        <dbReference type="EMBL" id="EQA36757.1"/>
    </source>
</evidence>